<evidence type="ECO:0000256" key="1">
    <source>
        <dbReference type="SAM" id="MobiDB-lite"/>
    </source>
</evidence>
<dbReference type="Proteomes" id="UP000004198">
    <property type="component" value="Unassembled WGS sequence"/>
</dbReference>
<dbReference type="EMBL" id="ACVI01000117">
    <property type="protein sequence ID" value="EET84976.1"/>
    <property type="molecule type" value="Genomic_DNA"/>
</dbReference>
<gene>
    <name evidence="2" type="ORF">CcarbDRAFT_4573</name>
</gene>
<evidence type="ECO:0000313" key="3">
    <source>
        <dbReference type="Proteomes" id="UP000004198"/>
    </source>
</evidence>
<dbReference type="RefSeq" id="WP_007063458.1">
    <property type="nucleotide sequence ID" value="NZ_ACVI01000117.1"/>
</dbReference>
<dbReference type="AlphaFoldDB" id="C6Q0K6"/>
<reference evidence="2 3" key="1">
    <citation type="submission" date="2009-06" db="EMBL/GenBank/DDBJ databases">
        <title>The draft genome of Clostridium carboxidivorans P7.</title>
        <authorList>
            <consortium name="US DOE Joint Genome Institute (JGI-PGF)"/>
            <person name="Lucas S."/>
            <person name="Copeland A."/>
            <person name="Lapidus A."/>
            <person name="Glavina del Rio T."/>
            <person name="Tice H."/>
            <person name="Bruce D."/>
            <person name="Goodwin L."/>
            <person name="Pitluck S."/>
            <person name="Larimer F."/>
            <person name="Land M.L."/>
            <person name="Hauser L."/>
            <person name="Hemme C.L."/>
        </authorList>
    </citation>
    <scope>NUCLEOTIDE SEQUENCE [LARGE SCALE GENOMIC DNA]</scope>
    <source>
        <strain evidence="2 3">P7</strain>
    </source>
</reference>
<keyword evidence="3" id="KW-1185">Reference proteome</keyword>
<proteinExistence type="predicted"/>
<name>C6Q0K6_9CLOT</name>
<feature type="compositionally biased region" description="Basic and acidic residues" evidence="1">
    <location>
        <begin position="18"/>
        <end position="37"/>
    </location>
</feature>
<accession>C6Q0K6</accession>
<feature type="region of interest" description="Disordered" evidence="1">
    <location>
        <begin position="1"/>
        <end position="44"/>
    </location>
</feature>
<sequence length="44" mass="5029">MSIKGKLTNKQKSAQGIHVEDNGKNSYKENERKKQNKNDNVNPD</sequence>
<comment type="caution">
    <text evidence="2">The sequence shown here is derived from an EMBL/GenBank/DDBJ whole genome shotgun (WGS) entry which is preliminary data.</text>
</comment>
<dbReference type="eggNOG" id="ENOG50315IC">
    <property type="taxonomic scope" value="Bacteria"/>
</dbReference>
<protein>
    <submittedName>
        <fullName evidence="2">Uncharacterized protein</fullName>
    </submittedName>
</protein>
<organism evidence="2 3">
    <name type="scientific">Clostridium carboxidivorans P7</name>
    <dbReference type="NCBI Taxonomy" id="536227"/>
    <lineage>
        <taxon>Bacteria</taxon>
        <taxon>Bacillati</taxon>
        <taxon>Bacillota</taxon>
        <taxon>Clostridia</taxon>
        <taxon>Eubacteriales</taxon>
        <taxon>Clostridiaceae</taxon>
        <taxon>Clostridium</taxon>
    </lineage>
</organism>
<evidence type="ECO:0000313" key="2">
    <source>
        <dbReference type="EMBL" id="EET84976.1"/>
    </source>
</evidence>